<dbReference type="GO" id="GO:0005524">
    <property type="term" value="F:ATP binding"/>
    <property type="evidence" value="ECO:0007669"/>
    <property type="project" value="UniProtKB-KW"/>
</dbReference>
<dbReference type="InterPro" id="IPR041677">
    <property type="entry name" value="DNA2/NAM7_AAA_11"/>
</dbReference>
<keyword evidence="11" id="KW-1185">Reference proteome</keyword>
<organism evidence="10 11">
    <name type="scientific">Solidesulfovibrio carbinolicus</name>
    <dbReference type="NCBI Taxonomy" id="296842"/>
    <lineage>
        <taxon>Bacteria</taxon>
        <taxon>Pseudomonadati</taxon>
        <taxon>Thermodesulfobacteriota</taxon>
        <taxon>Desulfovibrionia</taxon>
        <taxon>Desulfovibrionales</taxon>
        <taxon>Desulfovibrionaceae</taxon>
        <taxon>Solidesulfovibrio</taxon>
    </lineage>
</organism>
<dbReference type="GO" id="GO:0016787">
    <property type="term" value="F:hydrolase activity"/>
    <property type="evidence" value="ECO:0007669"/>
    <property type="project" value="UniProtKB-KW"/>
</dbReference>
<evidence type="ECO:0000313" key="11">
    <source>
        <dbReference type="Proteomes" id="UP000293296"/>
    </source>
</evidence>
<keyword evidence="5" id="KW-0067">ATP-binding</keyword>
<evidence type="ECO:0000259" key="8">
    <source>
        <dbReference type="Pfam" id="PF13087"/>
    </source>
</evidence>
<evidence type="ECO:0000259" key="9">
    <source>
        <dbReference type="Pfam" id="PF13091"/>
    </source>
</evidence>
<evidence type="ECO:0000256" key="4">
    <source>
        <dbReference type="ARBA" id="ARBA00022806"/>
    </source>
</evidence>
<dbReference type="Gene3D" id="3.30.870.10">
    <property type="entry name" value="Endonuclease Chain A"/>
    <property type="match status" value="1"/>
</dbReference>
<dbReference type="SUPFAM" id="SSF52540">
    <property type="entry name" value="P-loop containing nucleoside triphosphate hydrolases"/>
    <property type="match status" value="1"/>
</dbReference>
<gene>
    <name evidence="10" type="ORF">C3Y92_02300</name>
</gene>
<dbReference type="Pfam" id="PF13091">
    <property type="entry name" value="PLDc_2"/>
    <property type="match status" value="1"/>
</dbReference>
<keyword evidence="2" id="KW-0547">Nucleotide-binding</keyword>
<dbReference type="EMBL" id="CP026538">
    <property type="protein sequence ID" value="QAZ66134.1"/>
    <property type="molecule type" value="Genomic_DNA"/>
</dbReference>
<dbReference type="AlphaFoldDB" id="A0A4P6HID2"/>
<feature type="domain" description="Phospholipase D-like" evidence="9">
    <location>
        <begin position="1061"/>
        <end position="1160"/>
    </location>
</feature>
<accession>A0A4P6HID2</accession>
<proteinExistence type="inferred from homology"/>
<dbReference type="PANTHER" id="PTHR43788:SF8">
    <property type="entry name" value="DNA-BINDING PROTEIN SMUBP-2"/>
    <property type="match status" value="1"/>
</dbReference>
<protein>
    <recommendedName>
        <fullName evidence="12">DNA2/NAM7 helicase-like C-terminal domain-containing protein</fullName>
    </recommendedName>
</protein>
<keyword evidence="4" id="KW-0347">Helicase</keyword>
<feature type="domain" description="DNA2/NAM7 helicase-like C-terminal" evidence="8">
    <location>
        <begin position="883"/>
        <end position="1002"/>
    </location>
</feature>
<dbReference type="Proteomes" id="UP000293296">
    <property type="component" value="Chromosome"/>
</dbReference>
<dbReference type="InterPro" id="IPR047187">
    <property type="entry name" value="SF1_C_Upf1"/>
</dbReference>
<feature type="coiled-coil region" evidence="6">
    <location>
        <begin position="492"/>
        <end position="519"/>
    </location>
</feature>
<keyword evidence="6" id="KW-0175">Coiled coil</keyword>
<dbReference type="InterPro" id="IPR041679">
    <property type="entry name" value="DNA2/NAM7-like_C"/>
</dbReference>
<name>A0A4P6HID2_9BACT</name>
<dbReference type="Pfam" id="PF13087">
    <property type="entry name" value="AAA_12"/>
    <property type="match status" value="1"/>
</dbReference>
<keyword evidence="3" id="KW-0378">Hydrolase</keyword>
<evidence type="ECO:0000259" key="7">
    <source>
        <dbReference type="Pfam" id="PF13086"/>
    </source>
</evidence>
<dbReference type="InterPro" id="IPR025202">
    <property type="entry name" value="PLD-like_dom"/>
</dbReference>
<dbReference type="Pfam" id="PF13086">
    <property type="entry name" value="AAA_11"/>
    <property type="match status" value="1"/>
</dbReference>
<reference evidence="10 11" key="1">
    <citation type="submission" date="2018-02" db="EMBL/GenBank/DDBJ databases">
        <title>Genome sequence of Desulfovibrio carbinolicus DSM 3852.</title>
        <authorList>
            <person name="Wilbanks E."/>
            <person name="Skennerton C.T."/>
            <person name="Orphan V.J."/>
        </authorList>
    </citation>
    <scope>NUCLEOTIDE SEQUENCE [LARGE SCALE GENOMIC DNA]</scope>
    <source>
        <strain evidence="10 11">DSM 3852</strain>
    </source>
</reference>
<evidence type="ECO:0000256" key="2">
    <source>
        <dbReference type="ARBA" id="ARBA00022741"/>
    </source>
</evidence>
<sequence length="1201" mass="131627">MTEKSTGNATTRDWLAYYRASLADGDLIGLDSKKMDSAIPYEDFKEGRMNQQATDAVFAALPRQDQDKQFVELIFAPFRAALNASHGVASGAADRVVLVVYVPAVLARDGALMPARRLTPWMPREHLDPTPRPTVLGSLEAYDSFLTDSQCDPAEMTWAALLGYAAKMVQAVIGEKIESDMKITISGNPYHIDGKARFATATMLKGAGANILRLYDALLSTDKKADPLPELLTRILPSEPANHTGPLSLSGELDAALAHVGQMTARFPLSPSQRRTLHHFFVAQEEGSVLAVNGPPGTGKTTLLQSVIASMVVHWALNQASHPPVIVAASTNNQAVTNIIESFATTADATDPLSMRWLPEINSFGLYCPSESRLTRDESIKRFQCCATARDGSVIGFPSQIETPEYQARAEKAFLENWLTCAEAQGGLFPDMPTIPAAKAAIHVALRTLANESLFDPVARLCDLSMRVDAMRERLLQRERLQSAQEEAGRLYEEKTSQAEAAKNALENAEAVAAAFKRHVLSLPFWLALLTFLPPVKKNLALRNGVFLEPYGQAVKDLPIKSYAESYGIIAALDARVATARERSEQAGTEAMSAKASLGRITEDLVSLDSDIESVIEDLVKFDPQPISRPLTAETAPILHTETVYAALEALDTKVRGRLWWLAVHYFEACWLIERREDLESGYKESQAPNKQVRRWRRYAKLTPCIVTTLHMAPRVFSGYAGKYEPLYEAIDLLILDESGQVAPQVAIPAFALGKRALIVGDTYQIEPVWAVPEGVDAANLIAFGILKEPKNGGKLAHLPEETGLRPFSASCGNLMALAQLATPYALPGFAEPGMHLTEHRRCATPIIEYCKALVYPNLQPLTPSREAPLPHFGYAHIAGASQKLGGSRANFTEAETLAEWLSRRAPELTAHYGRPLGDIVAVVTPFAGQVATIRESLEKYEIEGVTVGTVHCLQGAERSVVIFSPTVTSADPGPYFFDRGPNMLNVAVSRAKDSFLVFGDMTAFDPSIPSRPSGLLANFLFSLHPAEIVDVTPPRRAFSVETEVRTLTCKDEHVAELAEAFRIATSSIIIVSPFLAVAALQADSITSQISQVVAQNVAVDVFTDPEFNKDSKNSRKFESYLEAVRMLRDAGATVTECDRIHSKTLMVDTIRLVEGSFNWLSACRDDSWARHERSIVYTAANLSDARKRLMDTLKVYTIRY</sequence>
<dbReference type="GO" id="GO:0043139">
    <property type="term" value="F:5'-3' DNA helicase activity"/>
    <property type="evidence" value="ECO:0007669"/>
    <property type="project" value="TreeGrafter"/>
</dbReference>
<dbReference type="InterPro" id="IPR027417">
    <property type="entry name" value="P-loop_NTPase"/>
</dbReference>
<evidence type="ECO:0000256" key="3">
    <source>
        <dbReference type="ARBA" id="ARBA00022801"/>
    </source>
</evidence>
<evidence type="ECO:0008006" key="12">
    <source>
        <dbReference type="Google" id="ProtNLM"/>
    </source>
</evidence>
<dbReference type="InterPro" id="IPR050534">
    <property type="entry name" value="Coronavir_polyprotein_1ab"/>
</dbReference>
<evidence type="ECO:0000256" key="5">
    <source>
        <dbReference type="ARBA" id="ARBA00022840"/>
    </source>
</evidence>
<dbReference type="PANTHER" id="PTHR43788">
    <property type="entry name" value="DNA2/NAM7 HELICASE FAMILY MEMBER"/>
    <property type="match status" value="1"/>
</dbReference>
<dbReference type="RefSeq" id="WP_165352044.1">
    <property type="nucleotide sequence ID" value="NZ_CP026538.1"/>
</dbReference>
<dbReference type="KEGG" id="dcb:C3Y92_02300"/>
<evidence type="ECO:0000313" key="10">
    <source>
        <dbReference type="EMBL" id="QAZ66134.1"/>
    </source>
</evidence>
<comment type="similarity">
    <text evidence="1">Belongs to the DNA2/NAM7 helicase family.</text>
</comment>
<evidence type="ECO:0000256" key="1">
    <source>
        <dbReference type="ARBA" id="ARBA00007913"/>
    </source>
</evidence>
<dbReference type="CDD" id="cd18808">
    <property type="entry name" value="SF1_C_Upf1"/>
    <property type="match status" value="1"/>
</dbReference>
<feature type="domain" description="DNA2/NAM7 helicase helicase" evidence="7">
    <location>
        <begin position="270"/>
        <end position="345"/>
    </location>
</feature>
<evidence type="ECO:0000256" key="6">
    <source>
        <dbReference type="SAM" id="Coils"/>
    </source>
</evidence>
<dbReference type="Gene3D" id="3.40.50.300">
    <property type="entry name" value="P-loop containing nucleotide triphosphate hydrolases"/>
    <property type="match status" value="3"/>
</dbReference>